<reference evidence="1 2" key="1">
    <citation type="submission" date="2012-10" db="EMBL/GenBank/DDBJ databases">
        <authorList>
            <person name="Harkins D.M."/>
            <person name="Durkin A.S."/>
            <person name="Brinkac L.M."/>
            <person name="Selengut J.D."/>
            <person name="Sanka R."/>
            <person name="DePew J."/>
            <person name="Purushe J."/>
            <person name="Peacock S.J."/>
            <person name="Thaipadungpanit J."/>
            <person name="Wuthiekanun V.W."/>
            <person name="Day N.P."/>
            <person name="Vinetz J.M."/>
            <person name="Sutton G.G."/>
            <person name="Nelson W.C."/>
            <person name="Fouts D.E."/>
        </authorList>
    </citation>
    <scope>NUCLEOTIDE SEQUENCE [LARGE SCALE GENOMIC DNA]</scope>
    <source>
        <strain evidence="1 2">H1</strain>
    </source>
</reference>
<accession>A0A0E2BC85</accession>
<dbReference type="AlphaFoldDB" id="A0A0E2BC85"/>
<comment type="caution">
    <text evidence="1">The sequence shown here is derived from an EMBL/GenBank/DDBJ whole genome shotgun (WGS) entry which is preliminary data.</text>
</comment>
<sequence>MEPVESSQLGPPSEEIKKLIYHSIIRFLSNRETPISRSEIKELLEQTINLIPNLEAHWAEINRFGKNKMILHWKKKVMLIDMEEILESIDLLWNQRFDV</sequence>
<proteinExistence type="predicted"/>
<gene>
    <name evidence="1" type="ORF">LEP1GSC081_1798</name>
</gene>
<evidence type="ECO:0000313" key="1">
    <source>
        <dbReference type="EMBL" id="EKO14770.1"/>
    </source>
</evidence>
<organism evidence="1 2">
    <name type="scientific">Leptospira kirschneri str. H1</name>
    <dbReference type="NCBI Taxonomy" id="1049966"/>
    <lineage>
        <taxon>Bacteria</taxon>
        <taxon>Pseudomonadati</taxon>
        <taxon>Spirochaetota</taxon>
        <taxon>Spirochaetia</taxon>
        <taxon>Leptospirales</taxon>
        <taxon>Leptospiraceae</taxon>
        <taxon>Leptospira</taxon>
    </lineage>
</organism>
<dbReference type="RefSeq" id="WP_004766161.1">
    <property type="nucleotide sequence ID" value="NZ_AHMY02000051.1"/>
</dbReference>
<dbReference type="Proteomes" id="UP000006253">
    <property type="component" value="Unassembled WGS sequence"/>
</dbReference>
<dbReference type="EMBL" id="AHMY02000051">
    <property type="protein sequence ID" value="EKO14770.1"/>
    <property type="molecule type" value="Genomic_DNA"/>
</dbReference>
<evidence type="ECO:0000313" key="2">
    <source>
        <dbReference type="Proteomes" id="UP000006253"/>
    </source>
</evidence>
<name>A0A0E2BC85_9LEPT</name>
<protein>
    <submittedName>
        <fullName evidence="1">Uncharacterized protein</fullName>
    </submittedName>
</protein>